<dbReference type="FunFam" id="3.40.50.2000:FF:000108">
    <property type="entry name" value="UDP-glycosyltransferase 83A1"/>
    <property type="match status" value="1"/>
</dbReference>
<evidence type="ECO:0000313" key="6">
    <source>
        <dbReference type="EMBL" id="ASK39404.1"/>
    </source>
</evidence>
<sequence>MGFIKPHAVLVPFPAQGHINPMMQLAQKLVEDGFIVTFVNTDFNHARIFQANNMAKSGLSTDEVEICHNIRLVSISDGLAPQDSRTDFAKLTNSMENCMGHSFHKLIEEINEKEQHNVTCLIVDINVACWSLDIAKQYHIPSAAICPASAATYATFYNIPNLVSAGLLPSNGVFKEQKMVDYSLPSMPPIHCTRFAWMVGSEEDQEILFHYTLRNIESVRDIESVICNTFLDLEATILNSFPEQDLVCPVGPLIPSQFFNGNISQSNTGLIATGFWAEELQCLEWLDKQSPESVIYVSFGSLVILNERQFEEFALGLEATQRPFLWVVRNDLLDGTTTVFPSGFTERIKDRGCLVSWAPQLSVLSHPSIACFVTHCGWNSTLESISMGVPMICWPYFADQFLNCSYIAEVWKIGLVLKANNNGIMDKLEIETAVERVLSDEDGVEIRKRVRKLKKSGRDAVKEGGSSSINYKSFLNATKNS</sequence>
<accession>A0A2Z2PE62</accession>
<evidence type="ECO:0000256" key="4">
    <source>
        <dbReference type="RuleBase" id="RU362057"/>
    </source>
</evidence>
<proteinExistence type="evidence at transcript level"/>
<keyword evidence="3" id="KW-0328">Glycosyltransferase</keyword>
<keyword evidence="2 3" id="KW-0808">Transferase</keyword>
<feature type="domain" description="Glycosyltransferase N-terminal" evidence="5">
    <location>
        <begin position="9"/>
        <end position="46"/>
    </location>
</feature>
<dbReference type="SUPFAM" id="SSF53756">
    <property type="entry name" value="UDP-Glycosyltransferase/glycogen phosphorylase"/>
    <property type="match status" value="1"/>
</dbReference>
<evidence type="ECO:0000256" key="1">
    <source>
        <dbReference type="ARBA" id="ARBA00009995"/>
    </source>
</evidence>
<reference evidence="6" key="1">
    <citation type="submission" date="2016-11" db="EMBL/GenBank/DDBJ databases">
        <title>identification of UGTs in Ginkgo biloba.</title>
        <authorList>
            <person name="Pang Y."/>
            <person name="Shen G."/>
            <person name="Su X."/>
        </authorList>
    </citation>
    <scope>NUCLEOTIDE SEQUENCE</scope>
</reference>
<dbReference type="GO" id="GO:0080044">
    <property type="term" value="F:quercetin 7-O-glucosyltransferase activity"/>
    <property type="evidence" value="ECO:0007669"/>
    <property type="project" value="TreeGrafter"/>
</dbReference>
<dbReference type="InterPro" id="IPR035595">
    <property type="entry name" value="UDP_glycos_trans_CS"/>
</dbReference>
<dbReference type="AlphaFoldDB" id="A0A2Z2PE62"/>
<dbReference type="Gene3D" id="3.40.50.2000">
    <property type="entry name" value="Glycogen Phosphorylase B"/>
    <property type="match status" value="2"/>
</dbReference>
<dbReference type="PANTHER" id="PTHR11926">
    <property type="entry name" value="GLUCOSYL/GLUCURONOSYL TRANSFERASES"/>
    <property type="match status" value="1"/>
</dbReference>
<gene>
    <name evidence="6" type="primary">UGT5</name>
</gene>
<evidence type="ECO:0000259" key="5">
    <source>
        <dbReference type="Pfam" id="PF26168"/>
    </source>
</evidence>
<evidence type="ECO:0000256" key="2">
    <source>
        <dbReference type="ARBA" id="ARBA00022679"/>
    </source>
</evidence>
<organism evidence="6">
    <name type="scientific">Ginkgo biloba</name>
    <name type="common">Ginkgo</name>
    <name type="synonym">Maidenhair tree</name>
    <dbReference type="NCBI Taxonomy" id="3311"/>
    <lineage>
        <taxon>Eukaryota</taxon>
        <taxon>Viridiplantae</taxon>
        <taxon>Streptophyta</taxon>
        <taxon>Embryophyta</taxon>
        <taxon>Tracheophyta</taxon>
        <taxon>Spermatophyta</taxon>
        <taxon>Ginkgoidae</taxon>
        <taxon>Ginkgoales</taxon>
        <taxon>Ginkgoaceae</taxon>
        <taxon>Ginkgo</taxon>
    </lineage>
</organism>
<name>A0A2Z2PE62_GINBI</name>
<dbReference type="EMBL" id="KY274816">
    <property type="protein sequence ID" value="ASK39404.1"/>
    <property type="molecule type" value="mRNA"/>
</dbReference>
<dbReference type="InterPro" id="IPR058980">
    <property type="entry name" value="Glyco_transf_N"/>
</dbReference>
<dbReference type="InterPro" id="IPR002213">
    <property type="entry name" value="UDP_glucos_trans"/>
</dbReference>
<dbReference type="Pfam" id="PF00201">
    <property type="entry name" value="UDPGT"/>
    <property type="match status" value="1"/>
</dbReference>
<comment type="similarity">
    <text evidence="1 3">Belongs to the UDP-glycosyltransferase family.</text>
</comment>
<dbReference type="CDD" id="cd03784">
    <property type="entry name" value="GT1_Gtf-like"/>
    <property type="match status" value="1"/>
</dbReference>
<dbReference type="FunFam" id="3.40.50.2000:FF:000061">
    <property type="entry name" value="UDP-glycosyltransferase 83A1"/>
    <property type="match status" value="1"/>
</dbReference>
<dbReference type="EC" id="2.4.1.-" evidence="4"/>
<dbReference type="PANTHER" id="PTHR11926:SF1412">
    <property type="entry name" value="UDP-GLYCOSYLTRANSFERASE 83A1-LIKE"/>
    <property type="match status" value="1"/>
</dbReference>
<dbReference type="PROSITE" id="PS00375">
    <property type="entry name" value="UDPGT"/>
    <property type="match status" value="1"/>
</dbReference>
<dbReference type="Pfam" id="PF26168">
    <property type="entry name" value="Glyco_transf_N"/>
    <property type="match status" value="1"/>
</dbReference>
<evidence type="ECO:0000256" key="3">
    <source>
        <dbReference type="RuleBase" id="RU003718"/>
    </source>
</evidence>
<dbReference type="GO" id="GO:0080043">
    <property type="term" value="F:quercetin 3-O-glucosyltransferase activity"/>
    <property type="evidence" value="ECO:0007669"/>
    <property type="project" value="TreeGrafter"/>
</dbReference>
<protein>
    <recommendedName>
        <fullName evidence="4">Glycosyltransferase</fullName>
        <ecNumber evidence="4">2.4.1.-</ecNumber>
    </recommendedName>
</protein>